<evidence type="ECO:0000313" key="7">
    <source>
        <dbReference type="Proteomes" id="UP000275408"/>
    </source>
</evidence>
<dbReference type="SMART" id="SM00135">
    <property type="entry name" value="LY"/>
    <property type="match status" value="11"/>
</dbReference>
<proteinExistence type="predicted"/>
<feature type="disulfide bond" evidence="2">
    <location>
        <begin position="955"/>
        <end position="982"/>
    </location>
</feature>
<comment type="caution">
    <text evidence="6">The sequence shown here is derived from an EMBL/GenBank/DDBJ whole genome shotgun (WGS) entry which is preliminary data.</text>
</comment>
<dbReference type="OrthoDB" id="406096at2759"/>
<dbReference type="SMART" id="SM00032">
    <property type="entry name" value="CCP"/>
    <property type="match status" value="7"/>
</dbReference>
<dbReference type="Pfam" id="PF00058">
    <property type="entry name" value="Ldl_recept_b"/>
    <property type="match status" value="5"/>
</dbReference>
<feature type="domain" description="Sushi" evidence="5">
    <location>
        <begin position="861"/>
        <end position="922"/>
    </location>
</feature>
<dbReference type="InterPro" id="IPR000033">
    <property type="entry name" value="LDLR_classB_rpt"/>
</dbReference>
<organism evidence="6 7">
    <name type="scientific">Pocillopora damicornis</name>
    <name type="common">Cauliflower coral</name>
    <name type="synonym">Millepora damicornis</name>
    <dbReference type="NCBI Taxonomy" id="46731"/>
    <lineage>
        <taxon>Eukaryota</taxon>
        <taxon>Metazoa</taxon>
        <taxon>Cnidaria</taxon>
        <taxon>Anthozoa</taxon>
        <taxon>Hexacorallia</taxon>
        <taxon>Scleractinia</taxon>
        <taxon>Astrocoeniina</taxon>
        <taxon>Pocilloporidae</taxon>
        <taxon>Pocillopora</taxon>
    </lineage>
</organism>
<protein>
    <recommendedName>
        <fullName evidence="5">Sushi domain-containing protein</fullName>
    </recommendedName>
</protein>
<feature type="chain" id="PRO_5018326864" description="Sushi domain-containing protein" evidence="4">
    <location>
        <begin position="28"/>
        <end position="1250"/>
    </location>
</feature>
<evidence type="ECO:0000256" key="1">
    <source>
        <dbReference type="ARBA" id="ARBA00023157"/>
    </source>
</evidence>
<keyword evidence="1 2" id="KW-1015">Disulfide bond</keyword>
<dbReference type="PANTHER" id="PTHR46513:SF13">
    <property type="entry name" value="EGF-LIKE DOMAIN-CONTAINING PROTEIN"/>
    <property type="match status" value="1"/>
</dbReference>
<evidence type="ECO:0000256" key="4">
    <source>
        <dbReference type="SAM" id="SignalP"/>
    </source>
</evidence>
<feature type="repeat" description="LDL-receptor class B" evidence="3">
    <location>
        <begin position="684"/>
        <end position="726"/>
    </location>
</feature>
<feature type="domain" description="Sushi" evidence="5">
    <location>
        <begin position="923"/>
        <end position="984"/>
    </location>
</feature>
<dbReference type="AlphaFoldDB" id="A0A3M6UZ90"/>
<feature type="repeat" description="LDL-receptor class B" evidence="3">
    <location>
        <begin position="297"/>
        <end position="339"/>
    </location>
</feature>
<accession>A0A3M6UZ90</accession>
<evidence type="ECO:0000259" key="5">
    <source>
        <dbReference type="PROSITE" id="PS50923"/>
    </source>
</evidence>
<dbReference type="PROSITE" id="PS51257">
    <property type="entry name" value="PROKAR_LIPOPROTEIN"/>
    <property type="match status" value="1"/>
</dbReference>
<feature type="disulfide bond" evidence="2">
    <location>
        <begin position="1189"/>
        <end position="1216"/>
    </location>
</feature>
<dbReference type="PROSITE" id="PS51120">
    <property type="entry name" value="LDLRB"/>
    <property type="match status" value="8"/>
</dbReference>
<dbReference type="InterPro" id="IPR050778">
    <property type="entry name" value="Cueball_EGF_LRP_Nidogen"/>
</dbReference>
<dbReference type="PANTHER" id="PTHR46513">
    <property type="entry name" value="VITELLOGENIN RECEPTOR-LIKE PROTEIN-RELATED-RELATED"/>
    <property type="match status" value="1"/>
</dbReference>
<dbReference type="PROSITE" id="PS50923">
    <property type="entry name" value="SUSHI"/>
    <property type="match status" value="7"/>
</dbReference>
<dbReference type="InterPro" id="IPR011042">
    <property type="entry name" value="6-blade_b-propeller_TolB-like"/>
</dbReference>
<feature type="domain" description="Sushi" evidence="5">
    <location>
        <begin position="1156"/>
        <end position="1218"/>
    </location>
</feature>
<comment type="caution">
    <text evidence="2">Lacks conserved residue(s) required for the propagation of feature annotation.</text>
</comment>
<name>A0A3M6UZ90_POCDA</name>
<feature type="disulfide bond" evidence="2">
    <location>
        <begin position="565"/>
        <end position="592"/>
    </location>
</feature>
<feature type="repeat" description="LDL-receptor class B" evidence="3">
    <location>
        <begin position="117"/>
        <end position="158"/>
    </location>
</feature>
<dbReference type="SUPFAM" id="SSF63825">
    <property type="entry name" value="YWTD domain"/>
    <property type="match status" value="3"/>
</dbReference>
<dbReference type="EMBL" id="RCHS01000408">
    <property type="protein sequence ID" value="RMX58993.1"/>
    <property type="molecule type" value="Genomic_DNA"/>
</dbReference>
<evidence type="ECO:0000313" key="6">
    <source>
        <dbReference type="EMBL" id="RMX58993.1"/>
    </source>
</evidence>
<keyword evidence="7" id="KW-1185">Reference proteome</keyword>
<feature type="signal peptide" evidence="4">
    <location>
        <begin position="1"/>
        <end position="27"/>
    </location>
</feature>
<dbReference type="Gene3D" id="2.10.70.10">
    <property type="entry name" value="Complement Module, domain 1"/>
    <property type="match status" value="7"/>
</dbReference>
<evidence type="ECO:0000256" key="2">
    <source>
        <dbReference type="PROSITE-ProRule" id="PRU00302"/>
    </source>
</evidence>
<sequence>MEGPKKGVMLLSTIFISSLACFDAVSASSAMRHSCNSPCLLVASKHRILALDYDNKSIFPVVSNLSFAVDVDFHYNKGYIFWSNIVSIQRSNMDGTNIIVIHSDTYCYGLAVEWDSLQLYWTDYHNKIIMVSDLDGNNKRIVFTSLSGPTDIVLDPYQGLMFWIDRGNISKVERSTLYGTQRVTIAYRYKKYCYSSNLPFLLFPVELRRRICNHPCLLVPSYDHILALDFGNKTSYSVISNLTKAAALDFHYNLGYIFWSDIGDQNIKRSNMDGTNIIIVHNDTGYCWGLAVEWNSLQLYWTDSTNGTISVSDFQGNHKRILWSSKAERPDGIVLDLHKGLMFWTDWGNPPKIEKSTVHGTNRVAIVTTNLTHPFGITLDRRNKHIFWVDNGMDVIESVDYNGNSRKLLFHWPGISFSGVTFTSSYLFINGWNQNWVSQLDAYNGTVVGNVTTGGILTGGIVAFNDSLQLPVTMCPALPAPTDGAILGCPGNASVNYDTVCQFLCNNGYIGYGSQERRCQHDGTWSGREFICQTVKCTLPTNGILLGCNTNSTEMSRGAECRFSCKERAEEIGSTVRKCSENGTWSGMDLVCTVLTVPCKPPCLIVSTTTEIVALDFDNNTSSQIISGLSRVIALDVHYSLGYIFWTDVSDLNIKRSCIDGTNVTVIHSTTGTCDGLAVEWMRYQLYWTDTTDDVIRVSDLEGKNTRILISLGLDEPRGIALDPERGSMFWTDWGAAPKIETATLNGTERTTLVNTNLQWPNGITLDRKNRLIFWVDAGKNRLESINYDGNNRTLLFARNDVHFFGVTFDSPYIFISEWNHKSVFKMNISNGTIAGTYHFGGVNKIMGIVPYDSSWQRQTITCSRLPSPTNGTRLGCSGNATEFYDTVCRFGCNNGYVGSGSQIRRCQKNKTWSGDEFVCQKITCPGLPLPTNGTRLGCSGNATEFFDTVCRFACNNGYVGSGSQIRRCQDNKTWSGEEFVCQKITCPGLPSPTNGTKLGCSGNATEFYDTVCQFGCNNGYVGSGSQIRRCQENKTWSGEEFVCQIVMCPTPMPPANSVRHGCTGNATEYPYNTECQFSCIEGYKLIGSSLRKCQDNGLWSGGGEFYCEKRTVLATGCQATVVTYLRTRLQLDWPRNPVVYKDGSWTGTQPRCDVVTCPMLLLPTHGVFLGCNTNTTEMLYGTECSFSCKEGSVATGSTGRRCTQNGTWTGTDFECTGIGSGNTWNHENSNNHSCHSRILPTYSIGDLDN</sequence>
<feature type="domain" description="Sushi" evidence="5">
    <location>
        <begin position="1047"/>
        <end position="1110"/>
    </location>
</feature>
<dbReference type="Proteomes" id="UP000275408">
    <property type="component" value="Unassembled WGS sequence"/>
</dbReference>
<feature type="repeat" description="LDL-receptor class B" evidence="3">
    <location>
        <begin position="642"/>
        <end position="683"/>
    </location>
</feature>
<feature type="repeat" description="LDL-receptor class B" evidence="3">
    <location>
        <begin position="255"/>
        <end position="296"/>
    </location>
</feature>
<dbReference type="SUPFAM" id="SSF57535">
    <property type="entry name" value="Complement control module/SCR domain"/>
    <property type="match status" value="7"/>
</dbReference>
<dbReference type="STRING" id="46731.A0A3M6UZ90"/>
<feature type="domain" description="Sushi" evidence="5">
    <location>
        <begin position="985"/>
        <end position="1046"/>
    </location>
</feature>
<dbReference type="Pfam" id="PF00084">
    <property type="entry name" value="Sushi"/>
    <property type="match status" value="6"/>
</dbReference>
<feature type="disulfide bond" evidence="2">
    <location>
        <begin position="1017"/>
        <end position="1044"/>
    </location>
</feature>
<gene>
    <name evidence="6" type="ORF">pdam_00018169</name>
</gene>
<dbReference type="InterPro" id="IPR035976">
    <property type="entry name" value="Sushi/SCR/CCP_sf"/>
</dbReference>
<feature type="repeat" description="LDL-receptor class B" evidence="3">
    <location>
        <begin position="340"/>
        <end position="383"/>
    </location>
</feature>
<dbReference type="CDD" id="cd00033">
    <property type="entry name" value="CCP"/>
    <property type="match status" value="7"/>
</dbReference>
<evidence type="ECO:0000256" key="3">
    <source>
        <dbReference type="PROSITE-ProRule" id="PRU00461"/>
    </source>
</evidence>
<feature type="domain" description="Sushi" evidence="5">
    <location>
        <begin position="473"/>
        <end position="534"/>
    </location>
</feature>
<dbReference type="FunFam" id="2.120.10.30:FF:000132">
    <property type="entry name" value="Uncharacterized protein"/>
    <property type="match status" value="2"/>
</dbReference>
<reference evidence="6 7" key="1">
    <citation type="journal article" date="2018" name="Sci. Rep.">
        <title>Comparative analysis of the Pocillopora damicornis genome highlights role of immune system in coral evolution.</title>
        <authorList>
            <person name="Cunning R."/>
            <person name="Bay R.A."/>
            <person name="Gillette P."/>
            <person name="Baker A.C."/>
            <person name="Traylor-Knowles N."/>
        </authorList>
    </citation>
    <scope>NUCLEOTIDE SEQUENCE [LARGE SCALE GENOMIC DNA]</scope>
    <source>
        <strain evidence="6">RSMAS</strain>
        <tissue evidence="6">Whole animal</tissue>
    </source>
</reference>
<keyword evidence="4" id="KW-0732">Signal</keyword>
<feature type="disulfide bond" evidence="2">
    <location>
        <begin position="505"/>
        <end position="532"/>
    </location>
</feature>
<feature type="repeat" description="LDL-receptor class B" evidence="3">
    <location>
        <begin position="727"/>
        <end position="770"/>
    </location>
</feature>
<feature type="domain" description="Sushi" evidence="5">
    <location>
        <begin position="535"/>
        <end position="594"/>
    </location>
</feature>
<feature type="disulfide bond" evidence="2">
    <location>
        <begin position="893"/>
        <end position="920"/>
    </location>
</feature>
<keyword evidence="2" id="KW-0768">Sushi</keyword>
<dbReference type="Gene3D" id="2.120.10.30">
    <property type="entry name" value="TolB, C-terminal domain"/>
    <property type="match status" value="3"/>
</dbReference>
<dbReference type="InterPro" id="IPR000436">
    <property type="entry name" value="Sushi_SCR_CCP_dom"/>
</dbReference>
<feature type="repeat" description="LDL-receptor class B" evidence="3">
    <location>
        <begin position="771"/>
        <end position="813"/>
    </location>
</feature>